<gene>
    <name evidence="6" type="ORF">B4U79_17153</name>
</gene>
<comment type="subcellular location">
    <subcellularLocation>
        <location evidence="2">Nematocyst</location>
    </subcellularLocation>
    <subcellularLocation>
        <location evidence="1">Target cell membrane</location>
    </subcellularLocation>
</comment>
<dbReference type="AlphaFoldDB" id="A0A443Q6C2"/>
<dbReference type="Proteomes" id="UP000285301">
    <property type="component" value="Unassembled WGS sequence"/>
</dbReference>
<evidence type="ECO:0000256" key="5">
    <source>
        <dbReference type="ARBA" id="ARBA00023331"/>
    </source>
</evidence>
<keyword evidence="5" id="KW-0166">Nematocyst</keyword>
<proteinExistence type="predicted"/>
<dbReference type="Gene3D" id="2.60.270.20">
    <property type="entry name" value="Cytolysin/lectin"/>
    <property type="match status" value="1"/>
</dbReference>
<reference evidence="6 7" key="1">
    <citation type="journal article" date="2018" name="Gigascience">
        <title>Genomes of trombidid mites reveal novel predicted allergens and laterally-transferred genes associated with secondary metabolism.</title>
        <authorList>
            <person name="Dong X."/>
            <person name="Chaisiri K."/>
            <person name="Xia D."/>
            <person name="Armstrong S.D."/>
            <person name="Fang Y."/>
            <person name="Donnelly M.J."/>
            <person name="Kadowaki T."/>
            <person name="McGarry J.W."/>
            <person name="Darby A.C."/>
            <person name="Makepeace B.L."/>
        </authorList>
    </citation>
    <scope>NUCLEOTIDE SEQUENCE [LARGE SCALE GENOMIC DNA]</scope>
    <source>
        <strain evidence="6">UoL-WK</strain>
    </source>
</reference>
<dbReference type="EMBL" id="NCKU01020909">
    <property type="protein sequence ID" value="RWR98558.1"/>
    <property type="molecule type" value="Genomic_DNA"/>
</dbReference>
<keyword evidence="7" id="KW-1185">Reference proteome</keyword>
<comment type="caution">
    <text evidence="6">The sequence shown here is derived from an EMBL/GenBank/DDBJ whole genome shotgun (WGS) entry which is preliminary data.</text>
</comment>
<sequence length="255" mass="29095">VDIKALIEGKIFNFKNIKFTAMKKIMLLILLVLGCLQYSTASASNSTSSEPSTLYGILPLSLFREMDIPQATLDEITQKTEITNCSRYFVILMHDEHHEFDLKSPSFYLVSGISFLPPPSTLRHNDLCLFCENYQMANGSAGVLSYEIHKLTKDLHGNVLSSNFTGNKLLFMWSISNENNRYDKVLAVGISTDKHPSQQTFEEMNQNTSPWFARKPANDSVYHKAKIDNIPIKVQAHMPDFKDIFWWVELFVDNS</sequence>
<evidence type="ECO:0000256" key="1">
    <source>
        <dbReference type="ARBA" id="ARBA00004175"/>
    </source>
</evidence>
<keyword evidence="4" id="KW-1053">Target membrane</keyword>
<dbReference type="OrthoDB" id="2304600at2759"/>
<dbReference type="SUPFAM" id="SSF63724">
    <property type="entry name" value="Cytolysin/lectin"/>
    <property type="match status" value="1"/>
</dbReference>
<protein>
    <submittedName>
        <fullName evidence="6">Hemolytic toxin Avt-1-like protein</fullName>
    </submittedName>
</protein>
<evidence type="ECO:0000313" key="7">
    <source>
        <dbReference type="Proteomes" id="UP000285301"/>
    </source>
</evidence>
<evidence type="ECO:0000256" key="4">
    <source>
        <dbReference type="ARBA" id="ARBA00023298"/>
    </source>
</evidence>
<dbReference type="InterPro" id="IPR015926">
    <property type="entry name" value="Cytolysin/lectin"/>
</dbReference>
<keyword evidence="4" id="KW-0472">Membrane</keyword>
<keyword evidence="3" id="KW-1052">Target cell membrane</keyword>
<dbReference type="InterPro" id="IPR050677">
    <property type="entry name" value="Actinoporin_PFT"/>
</dbReference>
<evidence type="ECO:0000256" key="3">
    <source>
        <dbReference type="ARBA" id="ARBA00022537"/>
    </source>
</evidence>
<evidence type="ECO:0000256" key="2">
    <source>
        <dbReference type="ARBA" id="ARBA00004532"/>
    </source>
</evidence>
<dbReference type="GO" id="GO:0042151">
    <property type="term" value="C:nematocyst"/>
    <property type="evidence" value="ECO:0007669"/>
    <property type="project" value="UniProtKB-SubCell"/>
</dbReference>
<dbReference type="GO" id="GO:0044218">
    <property type="term" value="C:other organism cell membrane"/>
    <property type="evidence" value="ECO:0007669"/>
    <property type="project" value="UniProtKB-KW"/>
</dbReference>
<organism evidence="6 7">
    <name type="scientific">Dinothrombium tinctorium</name>
    <dbReference type="NCBI Taxonomy" id="1965070"/>
    <lineage>
        <taxon>Eukaryota</taxon>
        <taxon>Metazoa</taxon>
        <taxon>Ecdysozoa</taxon>
        <taxon>Arthropoda</taxon>
        <taxon>Chelicerata</taxon>
        <taxon>Arachnida</taxon>
        <taxon>Acari</taxon>
        <taxon>Acariformes</taxon>
        <taxon>Trombidiformes</taxon>
        <taxon>Prostigmata</taxon>
        <taxon>Anystina</taxon>
        <taxon>Parasitengona</taxon>
        <taxon>Trombidioidea</taxon>
        <taxon>Trombidiidae</taxon>
        <taxon>Dinothrombium</taxon>
    </lineage>
</organism>
<accession>A0A443Q6C2</accession>
<dbReference type="PANTHER" id="PTHR40388:SF1">
    <property type="entry name" value="BRYOPORIN"/>
    <property type="match status" value="1"/>
</dbReference>
<evidence type="ECO:0000313" key="6">
    <source>
        <dbReference type="EMBL" id="RWR98558.1"/>
    </source>
</evidence>
<name>A0A443Q6C2_9ACAR</name>
<feature type="non-terminal residue" evidence="6">
    <location>
        <position position="1"/>
    </location>
</feature>
<dbReference type="PANTHER" id="PTHR40388">
    <property type="entry name" value="BRYOPORIN"/>
    <property type="match status" value="1"/>
</dbReference>